<dbReference type="SUPFAM" id="SSF55190">
    <property type="entry name" value="Arginyl-tRNA synthetase (ArgRS), N-terminal 'additional' domain"/>
    <property type="match status" value="1"/>
</dbReference>
<dbReference type="PANTHER" id="PTHR11956">
    <property type="entry name" value="ARGINYL-TRNA SYNTHETASE"/>
    <property type="match status" value="1"/>
</dbReference>
<dbReference type="SMART" id="SM00836">
    <property type="entry name" value="DALR_1"/>
    <property type="match status" value="1"/>
</dbReference>
<dbReference type="Gene3D" id="3.30.1360.70">
    <property type="entry name" value="Arginyl tRNA synthetase N-terminal domain"/>
    <property type="match status" value="1"/>
</dbReference>
<dbReference type="InterPro" id="IPR014729">
    <property type="entry name" value="Rossmann-like_a/b/a_fold"/>
</dbReference>
<evidence type="ECO:0000256" key="9">
    <source>
        <dbReference type="RuleBase" id="RU363038"/>
    </source>
</evidence>
<feature type="domain" description="DALR anticodon binding" evidence="10">
    <location>
        <begin position="453"/>
        <end position="566"/>
    </location>
</feature>
<keyword evidence="3 8" id="KW-0547">Nucleotide-binding</keyword>
<dbReference type="Gene3D" id="1.10.730.10">
    <property type="entry name" value="Isoleucyl-tRNA Synthetase, Domain 1"/>
    <property type="match status" value="1"/>
</dbReference>
<feature type="short sequence motif" description="'HIGH' region" evidence="8">
    <location>
        <begin position="128"/>
        <end position="138"/>
    </location>
</feature>
<dbReference type="PROSITE" id="PS00178">
    <property type="entry name" value="AA_TRNA_LIGASE_I"/>
    <property type="match status" value="1"/>
</dbReference>
<comment type="catalytic activity">
    <reaction evidence="7 8">
        <text>tRNA(Arg) + L-arginine + ATP = L-arginyl-tRNA(Arg) + AMP + diphosphate</text>
        <dbReference type="Rhea" id="RHEA:20301"/>
        <dbReference type="Rhea" id="RHEA-COMP:9658"/>
        <dbReference type="Rhea" id="RHEA-COMP:9673"/>
        <dbReference type="ChEBI" id="CHEBI:30616"/>
        <dbReference type="ChEBI" id="CHEBI:32682"/>
        <dbReference type="ChEBI" id="CHEBI:33019"/>
        <dbReference type="ChEBI" id="CHEBI:78442"/>
        <dbReference type="ChEBI" id="CHEBI:78513"/>
        <dbReference type="ChEBI" id="CHEBI:456215"/>
        <dbReference type="EC" id="6.1.1.19"/>
    </reaction>
</comment>
<dbReference type="Proteomes" id="UP001220010">
    <property type="component" value="Unassembled WGS sequence"/>
</dbReference>
<dbReference type="NCBIfam" id="TIGR00456">
    <property type="entry name" value="argS"/>
    <property type="match status" value="1"/>
</dbReference>
<feature type="domain" description="Arginyl tRNA synthetase N-terminal" evidence="11">
    <location>
        <begin position="7"/>
        <end position="95"/>
    </location>
</feature>
<dbReference type="InterPro" id="IPR005148">
    <property type="entry name" value="Arg-tRNA-synth_N"/>
</dbReference>
<dbReference type="GO" id="GO:0004814">
    <property type="term" value="F:arginine-tRNA ligase activity"/>
    <property type="evidence" value="ECO:0007669"/>
    <property type="project" value="UniProtKB-EC"/>
</dbReference>
<name>A0ABT5X8W0_9EURY</name>
<dbReference type="Gene3D" id="3.40.50.620">
    <property type="entry name" value="HUPs"/>
    <property type="match status" value="1"/>
</dbReference>
<evidence type="ECO:0000256" key="6">
    <source>
        <dbReference type="ARBA" id="ARBA00023146"/>
    </source>
</evidence>
<dbReference type="InterPro" id="IPR008909">
    <property type="entry name" value="DALR_anticod-bd"/>
</dbReference>
<dbReference type="RefSeq" id="WP_316966882.1">
    <property type="nucleotide sequence ID" value="NZ_JARFPK010000028.1"/>
</dbReference>
<dbReference type="SUPFAM" id="SSF47323">
    <property type="entry name" value="Anticodon-binding domain of a subclass of class I aminoacyl-tRNA synthetases"/>
    <property type="match status" value="1"/>
</dbReference>
<dbReference type="SMART" id="SM01016">
    <property type="entry name" value="Arg_tRNA_synt_N"/>
    <property type="match status" value="1"/>
</dbReference>
<evidence type="ECO:0000256" key="3">
    <source>
        <dbReference type="ARBA" id="ARBA00022741"/>
    </source>
</evidence>
<dbReference type="SUPFAM" id="SSF52374">
    <property type="entry name" value="Nucleotidylyl transferase"/>
    <property type="match status" value="1"/>
</dbReference>
<evidence type="ECO:0000313" key="13">
    <source>
        <dbReference type="Proteomes" id="UP001220010"/>
    </source>
</evidence>
<sequence>MFLDFWRDVESLLRDALDRCGFLLPETDGKVNGNDLMLETSPHADLASTISFRLAPVLKRKPAQIAQKILEAIVLDGRGTVDRVEAMGPYLNFFASRRFFDSAVLEAEGDRCWTGSMTERVIVEHTSANPNGPLHVGHIRNSVIGDTLVRILRRAGCDVEAQYYVNDMGRQIAIVVWGCGRYPLDGSKADHATAKVYIQANKDLAAEPGLKEGVDRLMQLYEGGDPETAEKFREAVNYALSGIEETLRRLNIRHDSYHWESEFVRDGSTARIFDRLEATGLTDWEEGSLQLDLSGEGFEKKLVLKRSDGTSLYTARDLAYHRWKAERSDRMIDVLGADHKLISGQLKAALRLMGAREPEIVIFEFVSLPTGSMSTRKGKFISTDELLDEVEAQAFKEVTARRPEEGEEFRRAVAKEVALGAVRYDVVRVSPEKATVFDWKAALDFEKLSAPFIQYSHARASSILDKAGAFGDFDPSLLTGAEEIDLIRKISQFDLAVQVAARELKPHLLATYARELAEAFNQFYRSSPVLEADPGIKEARLALVKAARNCLRATLETLGIPALESM</sequence>
<evidence type="ECO:0000256" key="5">
    <source>
        <dbReference type="ARBA" id="ARBA00022917"/>
    </source>
</evidence>
<gene>
    <name evidence="8 12" type="primary">argS</name>
    <name evidence="12" type="ORF">P0O15_08160</name>
</gene>
<protein>
    <recommendedName>
        <fullName evidence="8">Arginine--tRNA ligase</fullName>
        <ecNumber evidence="8">6.1.1.19</ecNumber>
    </recommendedName>
    <alternativeName>
        <fullName evidence="8">Arginyl-tRNA synthetase</fullName>
        <shortName evidence="8">ArgRS</shortName>
    </alternativeName>
</protein>
<dbReference type="InterPro" id="IPR035684">
    <property type="entry name" value="ArgRS_core"/>
</dbReference>
<keyword evidence="6 8" id="KW-0030">Aminoacyl-tRNA synthetase</keyword>
<evidence type="ECO:0000256" key="2">
    <source>
        <dbReference type="ARBA" id="ARBA00022598"/>
    </source>
</evidence>
<dbReference type="Pfam" id="PF00750">
    <property type="entry name" value="tRNA-synt_1d"/>
    <property type="match status" value="1"/>
</dbReference>
<evidence type="ECO:0000256" key="8">
    <source>
        <dbReference type="HAMAP-Rule" id="MF_00123"/>
    </source>
</evidence>
<dbReference type="Pfam" id="PF05746">
    <property type="entry name" value="DALR_1"/>
    <property type="match status" value="1"/>
</dbReference>
<dbReference type="InterPro" id="IPR001412">
    <property type="entry name" value="aa-tRNA-synth_I_CS"/>
</dbReference>
<reference evidence="12 13" key="1">
    <citation type="submission" date="2023-03" db="EMBL/GenBank/DDBJ databases">
        <title>WGS of Methanotrichaceae archaeon Mx.</title>
        <authorList>
            <person name="Sorokin D.Y."/>
            <person name="Merkel A.Y."/>
        </authorList>
    </citation>
    <scope>NUCLEOTIDE SEQUENCE [LARGE SCALE GENOMIC DNA]</scope>
    <source>
        <strain evidence="12 13">Mx</strain>
    </source>
</reference>
<dbReference type="CDD" id="cd07956">
    <property type="entry name" value="Anticodon_Ia_Arg"/>
    <property type="match status" value="1"/>
</dbReference>
<dbReference type="Pfam" id="PF03485">
    <property type="entry name" value="Arg_tRNA_synt_N"/>
    <property type="match status" value="1"/>
</dbReference>
<evidence type="ECO:0000259" key="10">
    <source>
        <dbReference type="SMART" id="SM00836"/>
    </source>
</evidence>
<dbReference type="InterPro" id="IPR009080">
    <property type="entry name" value="tRNAsynth_Ia_anticodon-bd"/>
</dbReference>
<dbReference type="InterPro" id="IPR001278">
    <property type="entry name" value="Arg-tRNA-ligase"/>
</dbReference>
<evidence type="ECO:0000259" key="11">
    <source>
        <dbReference type="SMART" id="SM01016"/>
    </source>
</evidence>
<keyword evidence="4 8" id="KW-0067">ATP-binding</keyword>
<dbReference type="EMBL" id="JARFPK010000028">
    <property type="protein sequence ID" value="MDF0591140.1"/>
    <property type="molecule type" value="Genomic_DNA"/>
</dbReference>
<dbReference type="CDD" id="cd00671">
    <property type="entry name" value="ArgRS_core"/>
    <property type="match status" value="1"/>
</dbReference>
<keyword evidence="13" id="KW-1185">Reference proteome</keyword>
<evidence type="ECO:0000256" key="1">
    <source>
        <dbReference type="ARBA" id="ARBA00005594"/>
    </source>
</evidence>
<dbReference type="EC" id="6.1.1.19" evidence="8"/>
<dbReference type="HAMAP" id="MF_00123">
    <property type="entry name" value="Arg_tRNA_synth"/>
    <property type="match status" value="1"/>
</dbReference>
<keyword evidence="2 8" id="KW-0436">Ligase</keyword>
<dbReference type="PANTHER" id="PTHR11956:SF5">
    <property type="entry name" value="ARGININE--TRNA LIGASE, CYTOPLASMIC"/>
    <property type="match status" value="1"/>
</dbReference>
<keyword evidence="5 8" id="KW-0648">Protein biosynthesis</keyword>
<dbReference type="InterPro" id="IPR036695">
    <property type="entry name" value="Arg-tRNA-synth_N_sf"/>
</dbReference>
<evidence type="ECO:0000313" key="12">
    <source>
        <dbReference type="EMBL" id="MDF0591140.1"/>
    </source>
</evidence>
<comment type="similarity">
    <text evidence="1 8 9">Belongs to the class-I aminoacyl-tRNA synthetase family.</text>
</comment>
<dbReference type="PRINTS" id="PR01038">
    <property type="entry name" value="TRNASYNTHARG"/>
</dbReference>
<evidence type="ECO:0000256" key="7">
    <source>
        <dbReference type="ARBA" id="ARBA00049339"/>
    </source>
</evidence>
<accession>A0ABT5X8W0</accession>
<comment type="subcellular location">
    <subcellularLocation>
        <location evidence="8">Cytoplasm</location>
    </subcellularLocation>
</comment>
<proteinExistence type="inferred from homology"/>
<organism evidence="12 13">
    <name type="scientific">Candidatus Methanocrinis natronophilus</name>
    <dbReference type="NCBI Taxonomy" id="3033396"/>
    <lineage>
        <taxon>Archaea</taxon>
        <taxon>Methanobacteriati</taxon>
        <taxon>Methanobacteriota</taxon>
        <taxon>Stenosarchaea group</taxon>
        <taxon>Methanomicrobia</taxon>
        <taxon>Methanotrichales</taxon>
        <taxon>Methanotrichaceae</taxon>
        <taxon>Methanocrinis</taxon>
    </lineage>
</organism>
<evidence type="ECO:0000256" key="4">
    <source>
        <dbReference type="ARBA" id="ARBA00022840"/>
    </source>
</evidence>
<comment type="caution">
    <text evidence="12">The sequence shown here is derived from an EMBL/GenBank/DDBJ whole genome shotgun (WGS) entry which is preliminary data.</text>
</comment>
<keyword evidence="8" id="KW-0963">Cytoplasm</keyword>